<sequence length="329" mass="34568">MIVVCALTAWQGAPRLRQLGASTGWTLAAVAGMASVPGVVLLLNQAVSSAFTTAFDSDQSTLLKTISEDLDKGADSGNPVAILIIISALVVALAFAALVFMTRQLGILAFVCMAPLVLASMARGGDTSAVRAWAMRLLGLMFAPFALLLVSPFVQMVKGSLVMDAVLLVAADALMLRMIFHGIPYFGPKITGAARGFVESRTTNPLARAVVRAGSPDFYEQENNPRMPRTVDTPGRAVHQDRGVLLAAYGIKQKQRSSRLTTESAIDKTRREAPRNQQLVEARRAARAAAAQTTGSRTPGPAHGPGPAVRTQAPAAPAPGSAPVRPPNP</sequence>
<evidence type="ECO:0000313" key="4">
    <source>
        <dbReference type="Proteomes" id="UP001589710"/>
    </source>
</evidence>
<dbReference type="RefSeq" id="WP_345513413.1">
    <property type="nucleotide sequence ID" value="NZ_BAAAXD010000022.1"/>
</dbReference>
<reference evidence="3 4" key="1">
    <citation type="submission" date="2024-09" db="EMBL/GenBank/DDBJ databases">
        <authorList>
            <person name="Sun Q."/>
            <person name="Mori K."/>
        </authorList>
    </citation>
    <scope>NUCLEOTIDE SEQUENCE [LARGE SCALE GENOMIC DNA]</scope>
    <source>
        <strain evidence="3 4">JCM 3331</strain>
    </source>
</reference>
<evidence type="ECO:0008006" key="5">
    <source>
        <dbReference type="Google" id="ProtNLM"/>
    </source>
</evidence>
<keyword evidence="2" id="KW-0472">Membrane</keyword>
<keyword evidence="2" id="KW-1133">Transmembrane helix</keyword>
<gene>
    <name evidence="3" type="ORF">ACFFTL_35260</name>
</gene>
<evidence type="ECO:0000256" key="1">
    <source>
        <dbReference type="SAM" id="MobiDB-lite"/>
    </source>
</evidence>
<feature type="transmembrane region" description="Helical" evidence="2">
    <location>
        <begin position="137"/>
        <end position="155"/>
    </location>
</feature>
<feature type="transmembrane region" description="Helical" evidence="2">
    <location>
        <begin position="107"/>
        <end position="125"/>
    </location>
</feature>
<accession>A0ABV5RHS2</accession>
<feature type="transmembrane region" description="Helical" evidence="2">
    <location>
        <begin position="25"/>
        <end position="43"/>
    </location>
</feature>
<protein>
    <recommendedName>
        <fullName evidence="5">TrbL/VirB6 plasmid conjugal transfer protein</fullName>
    </recommendedName>
</protein>
<evidence type="ECO:0000313" key="3">
    <source>
        <dbReference type="EMBL" id="MFB9577394.1"/>
    </source>
</evidence>
<evidence type="ECO:0000256" key="2">
    <source>
        <dbReference type="SAM" id="Phobius"/>
    </source>
</evidence>
<keyword evidence="4" id="KW-1185">Reference proteome</keyword>
<feature type="compositionally biased region" description="Basic and acidic residues" evidence="1">
    <location>
        <begin position="265"/>
        <end position="274"/>
    </location>
</feature>
<feature type="transmembrane region" description="Helical" evidence="2">
    <location>
        <begin position="80"/>
        <end position="101"/>
    </location>
</feature>
<dbReference type="EMBL" id="JBHMCG010000145">
    <property type="protein sequence ID" value="MFB9577394.1"/>
    <property type="molecule type" value="Genomic_DNA"/>
</dbReference>
<keyword evidence="2" id="KW-0812">Transmembrane</keyword>
<feature type="region of interest" description="Disordered" evidence="1">
    <location>
        <begin position="256"/>
        <end position="329"/>
    </location>
</feature>
<organism evidence="3 4">
    <name type="scientific">Streptomyces yanii</name>
    <dbReference type="NCBI Taxonomy" id="78510"/>
    <lineage>
        <taxon>Bacteria</taxon>
        <taxon>Bacillati</taxon>
        <taxon>Actinomycetota</taxon>
        <taxon>Actinomycetes</taxon>
        <taxon>Kitasatosporales</taxon>
        <taxon>Streptomycetaceae</taxon>
        <taxon>Streptomyces</taxon>
    </lineage>
</organism>
<feature type="compositionally biased region" description="Low complexity" evidence="1">
    <location>
        <begin position="313"/>
        <end position="323"/>
    </location>
</feature>
<comment type="caution">
    <text evidence="3">The sequence shown here is derived from an EMBL/GenBank/DDBJ whole genome shotgun (WGS) entry which is preliminary data.</text>
</comment>
<name>A0ABV5RHS2_9ACTN</name>
<proteinExistence type="predicted"/>
<feature type="transmembrane region" description="Helical" evidence="2">
    <location>
        <begin position="161"/>
        <end position="180"/>
    </location>
</feature>
<dbReference type="Proteomes" id="UP001589710">
    <property type="component" value="Unassembled WGS sequence"/>
</dbReference>